<keyword evidence="3 7" id="KW-0375">Hydrogen ion transport</keyword>
<dbReference type="EMBL" id="VDFR01000090">
    <property type="protein sequence ID" value="TNC42872.1"/>
    <property type="molecule type" value="Genomic_DNA"/>
</dbReference>
<comment type="subcellular location">
    <subcellularLocation>
        <location evidence="7">Cell membrane</location>
        <topology evidence="7">Peripheral membrane protein</topology>
    </subcellularLocation>
    <subcellularLocation>
        <location evidence="1">Membrane</location>
    </subcellularLocation>
</comment>
<comment type="caution">
    <text evidence="8">The sequence shown here is derived from an EMBL/GenBank/DDBJ whole genome shotgun (WGS) entry which is preliminary data.</text>
</comment>
<gene>
    <name evidence="7" type="primary">atpH</name>
    <name evidence="9" type="ORF">FHE65_19460</name>
    <name evidence="8" type="ORF">FHE65_19695</name>
</gene>
<keyword evidence="2 7" id="KW-0813">Transport</keyword>
<evidence type="ECO:0000256" key="6">
    <source>
        <dbReference type="ARBA" id="ARBA00023310"/>
    </source>
</evidence>
<evidence type="ECO:0000256" key="5">
    <source>
        <dbReference type="ARBA" id="ARBA00023136"/>
    </source>
</evidence>
<dbReference type="NCBIfam" id="NF009967">
    <property type="entry name" value="PRK13430.1"/>
    <property type="match status" value="1"/>
</dbReference>
<evidence type="ECO:0000313" key="10">
    <source>
        <dbReference type="Proteomes" id="UP000306740"/>
    </source>
</evidence>
<comment type="function">
    <text evidence="7">This protein is part of the stalk that links CF(0) to CF(1). It either transmits conformational changes from CF(0) to CF(1) or is implicated in proton conduction.</text>
</comment>
<dbReference type="EMBL" id="VDFR01000089">
    <property type="protein sequence ID" value="TNC43044.1"/>
    <property type="molecule type" value="Genomic_DNA"/>
</dbReference>
<evidence type="ECO:0000256" key="3">
    <source>
        <dbReference type="ARBA" id="ARBA00022781"/>
    </source>
</evidence>
<evidence type="ECO:0000256" key="1">
    <source>
        <dbReference type="ARBA" id="ARBA00004370"/>
    </source>
</evidence>
<comment type="function">
    <text evidence="7">F(1)F(0) ATP synthase produces ATP from ADP in the presence of a proton or sodium gradient. F-type ATPases consist of two structural domains, F(1) containing the extramembraneous catalytic core and F(0) containing the membrane proton channel, linked together by a central stalk and a peripheral stalk. During catalysis, ATP synthesis in the catalytic domain of F(1) is coupled via a rotary mechanism of the central stalk subunits to proton translocation.</text>
</comment>
<dbReference type="PRINTS" id="PR00125">
    <property type="entry name" value="ATPASEDELTA"/>
</dbReference>
<dbReference type="GO" id="GO:0005886">
    <property type="term" value="C:plasma membrane"/>
    <property type="evidence" value="ECO:0007669"/>
    <property type="project" value="UniProtKB-SubCell"/>
</dbReference>
<dbReference type="GO" id="GO:0046933">
    <property type="term" value="F:proton-transporting ATP synthase activity, rotational mechanism"/>
    <property type="evidence" value="ECO:0007669"/>
    <property type="project" value="UniProtKB-UniRule"/>
</dbReference>
<dbReference type="RefSeq" id="WP_139106450.1">
    <property type="nucleotide sequence ID" value="NZ_VDFR01000089.1"/>
</dbReference>
<evidence type="ECO:0000256" key="4">
    <source>
        <dbReference type="ARBA" id="ARBA00023065"/>
    </source>
</evidence>
<accession>A0A5C4MHE1</accession>
<reference evidence="8 10" key="1">
    <citation type="submission" date="2019-05" db="EMBL/GenBank/DDBJ databases">
        <title>Mumia sp. nov., isolated from the intestinal contents of plateau pika (Ochotona curzoniae) in the Qinghai-Tibet plateau of China.</title>
        <authorList>
            <person name="Tian Z."/>
        </authorList>
    </citation>
    <scope>NUCLEOTIDE SEQUENCE [LARGE SCALE GENOMIC DNA]</scope>
    <source>
        <strain evidence="10">527</strain>
        <strain evidence="8">Z527</strain>
    </source>
</reference>
<sequence>MRGVSAASLAQVLDVVDGAAAGGAEGVAVAEDVFAVVGALDTNPVLRRVLSDPASEGEAKAGLVRSLFGDKIGSGAVEIVSTAAQGRWGASRDVADALEQAGVQAVLSRAAHEGRLDQVADTLLEFARVVVNDPDLRQAVNDKSASVEGRQVLVARLLDGKTDDVTLALVRQAVAGRNHGFEQTLAGFAQDAIVREGRLQALVTAAYELSPDEKQRLAGALARKYGREVYVDVTVDPAVIGGLSVEIAGERIDSTVSTKLADARRGLVG</sequence>
<proteinExistence type="inferred from homology"/>
<keyword evidence="6 7" id="KW-0066">ATP synthesis</keyword>
<dbReference type="AlphaFoldDB" id="A0A5C4MHE1"/>
<evidence type="ECO:0000256" key="2">
    <source>
        <dbReference type="ARBA" id="ARBA00022448"/>
    </source>
</evidence>
<name>A0A5C4MHE1_9ACTN</name>
<protein>
    <recommendedName>
        <fullName evidence="7">ATP synthase subunit delta</fullName>
    </recommendedName>
    <alternativeName>
        <fullName evidence="7">ATP synthase F(1) sector subunit delta</fullName>
    </alternativeName>
    <alternativeName>
        <fullName evidence="7">F-type ATPase subunit delta</fullName>
        <shortName evidence="7">F-ATPase subunit delta</shortName>
    </alternativeName>
</protein>
<dbReference type="OrthoDB" id="5242917at2"/>
<dbReference type="Pfam" id="PF00213">
    <property type="entry name" value="OSCP"/>
    <property type="match status" value="1"/>
</dbReference>
<evidence type="ECO:0000256" key="7">
    <source>
        <dbReference type="HAMAP-Rule" id="MF_01416"/>
    </source>
</evidence>
<evidence type="ECO:0000313" key="8">
    <source>
        <dbReference type="EMBL" id="TNC42872.1"/>
    </source>
</evidence>
<comment type="similarity">
    <text evidence="7">Belongs to the ATPase delta chain family.</text>
</comment>
<keyword evidence="5 7" id="KW-0472">Membrane</keyword>
<dbReference type="Proteomes" id="UP000306740">
    <property type="component" value="Unassembled WGS sequence"/>
</dbReference>
<dbReference type="HAMAP" id="MF_01416">
    <property type="entry name" value="ATP_synth_delta_bact"/>
    <property type="match status" value="1"/>
</dbReference>
<keyword evidence="7" id="KW-0139">CF(1)</keyword>
<organism evidence="8 10">
    <name type="scientific">Mumia zhuanghuii</name>
    <dbReference type="NCBI Taxonomy" id="2585211"/>
    <lineage>
        <taxon>Bacteria</taxon>
        <taxon>Bacillati</taxon>
        <taxon>Actinomycetota</taxon>
        <taxon>Actinomycetes</taxon>
        <taxon>Propionibacteriales</taxon>
        <taxon>Nocardioidaceae</taxon>
        <taxon>Mumia</taxon>
    </lineage>
</organism>
<dbReference type="PANTHER" id="PTHR11910">
    <property type="entry name" value="ATP SYNTHASE DELTA CHAIN"/>
    <property type="match status" value="1"/>
</dbReference>
<dbReference type="InterPro" id="IPR000711">
    <property type="entry name" value="ATPase_OSCP/dsu"/>
</dbReference>
<evidence type="ECO:0000313" key="9">
    <source>
        <dbReference type="EMBL" id="TNC43044.1"/>
    </source>
</evidence>
<dbReference type="GO" id="GO:0045259">
    <property type="term" value="C:proton-transporting ATP synthase complex"/>
    <property type="evidence" value="ECO:0007669"/>
    <property type="project" value="UniProtKB-KW"/>
</dbReference>
<keyword evidence="4 7" id="KW-0406">Ion transport</keyword>
<keyword evidence="7" id="KW-1003">Cell membrane</keyword>